<comment type="similarity">
    <text evidence="2 9">Belongs to the Diphthine--ammonia ligase family.</text>
</comment>
<dbReference type="Gene3D" id="3.40.50.620">
    <property type="entry name" value="HUPs"/>
    <property type="match status" value="1"/>
</dbReference>
<evidence type="ECO:0000313" key="11">
    <source>
        <dbReference type="EMBL" id="LAA72328.1"/>
    </source>
</evidence>
<evidence type="ECO:0000259" key="10">
    <source>
        <dbReference type="Pfam" id="PF01902"/>
    </source>
</evidence>
<evidence type="ECO:0000256" key="2">
    <source>
        <dbReference type="ARBA" id="ARBA00008496"/>
    </source>
</evidence>
<dbReference type="FunFam" id="3.40.50.620:FF:000069">
    <property type="entry name" value="diphthine--ammonia ligase"/>
    <property type="match status" value="1"/>
</dbReference>
<accession>A0A2D4HK16</accession>
<dbReference type="FunFam" id="3.90.1490.10:FF:000001">
    <property type="entry name" value="Diphthine--ammonia ligase"/>
    <property type="match status" value="1"/>
</dbReference>
<dbReference type="NCBIfam" id="TIGR00290">
    <property type="entry name" value="MJ0570_dom"/>
    <property type="match status" value="1"/>
</dbReference>
<dbReference type="EC" id="6.3.1.14" evidence="3 9"/>
<dbReference type="AlphaFoldDB" id="A0A2D4HK16"/>
<protein>
    <recommendedName>
        <fullName evidence="4 9">Diphthine--ammonia ligase</fullName>
        <ecNumber evidence="3 9">6.3.1.14</ecNumber>
    </recommendedName>
</protein>
<dbReference type="Pfam" id="PF01902">
    <property type="entry name" value="Diphthami_syn_2"/>
    <property type="match status" value="1"/>
</dbReference>
<dbReference type="InterPro" id="IPR030662">
    <property type="entry name" value="DPH6/MJ0570"/>
</dbReference>
<evidence type="ECO:0000256" key="9">
    <source>
        <dbReference type="PIRNR" id="PIRNR039123"/>
    </source>
</evidence>
<dbReference type="PIRSF" id="PIRSF039123">
    <property type="entry name" value="Diphthamide_synthase"/>
    <property type="match status" value="1"/>
</dbReference>
<dbReference type="PANTHER" id="PTHR12196:SF2">
    <property type="entry name" value="DIPHTHINE--AMMONIA LIGASE"/>
    <property type="match status" value="1"/>
</dbReference>
<dbReference type="InterPro" id="IPR002761">
    <property type="entry name" value="Diphthami_syn_dom"/>
</dbReference>
<evidence type="ECO:0000256" key="5">
    <source>
        <dbReference type="ARBA" id="ARBA00022598"/>
    </source>
</evidence>
<name>A0A2D4HK16_MICLE</name>
<organism evidence="11">
    <name type="scientific">Micrurus lemniscatus lemniscatus</name>
    <dbReference type="NCBI Taxonomy" id="129467"/>
    <lineage>
        <taxon>Eukaryota</taxon>
        <taxon>Metazoa</taxon>
        <taxon>Chordata</taxon>
        <taxon>Craniata</taxon>
        <taxon>Vertebrata</taxon>
        <taxon>Euteleostomi</taxon>
        <taxon>Lepidosauria</taxon>
        <taxon>Squamata</taxon>
        <taxon>Bifurcata</taxon>
        <taxon>Unidentata</taxon>
        <taxon>Episquamata</taxon>
        <taxon>Toxicofera</taxon>
        <taxon>Serpentes</taxon>
        <taxon>Colubroidea</taxon>
        <taxon>Elapidae</taxon>
        <taxon>Elapinae</taxon>
        <taxon>Micrurus</taxon>
    </lineage>
</organism>
<proteinExistence type="inferred from homology"/>
<dbReference type="SUPFAM" id="SSF52402">
    <property type="entry name" value="Adenine nucleotide alpha hydrolases-like"/>
    <property type="match status" value="1"/>
</dbReference>
<evidence type="ECO:0000256" key="4">
    <source>
        <dbReference type="ARBA" id="ARBA00018426"/>
    </source>
</evidence>
<dbReference type="GO" id="GO:0005524">
    <property type="term" value="F:ATP binding"/>
    <property type="evidence" value="ECO:0007669"/>
    <property type="project" value="UniProtKB-UniRule"/>
</dbReference>
<evidence type="ECO:0000256" key="6">
    <source>
        <dbReference type="ARBA" id="ARBA00022741"/>
    </source>
</evidence>
<dbReference type="GO" id="GO:0017178">
    <property type="term" value="F:diphthine-ammonia ligase activity"/>
    <property type="evidence" value="ECO:0007669"/>
    <property type="project" value="UniProtKB-UniRule"/>
</dbReference>
<sequence length="245" mass="27759">MMHCVAAGHQIVALANLRPTEDKEGFDELDSYMYQTVGHQTIELYAEAMGLPLYRHTIKGTSVNTGSIYTKCEGDEVEDLYQLLKLVKDKEEVEAVSVGAILSDYQRVRVENVCKRLAMQPLAYLWRQNQDTLLREIISLKVQAIIIKVAAIGLDPDKHLGKTLDEMEPYLLKLFQKYGVHVCGEGGEYETFTLDCPLFKKKIVVYSLGAKFCLGNVHVTQKKLKTMPVHLQMRERKPLALHGSF</sequence>
<evidence type="ECO:0000256" key="8">
    <source>
        <dbReference type="ARBA" id="ARBA00048108"/>
    </source>
</evidence>
<reference evidence="11" key="1">
    <citation type="submission" date="2017-07" db="EMBL/GenBank/DDBJ databases">
        <authorList>
            <person name="Mikheyev A."/>
            <person name="Grau M."/>
        </authorList>
    </citation>
    <scope>NUCLEOTIDE SEQUENCE</scope>
    <source>
        <tissue evidence="11">Venom_gland</tissue>
    </source>
</reference>
<comment type="catalytic activity">
    <reaction evidence="8 9">
        <text>diphthine-[translation elongation factor 2] + NH4(+) + ATP = diphthamide-[translation elongation factor 2] + AMP + diphosphate + H(+)</text>
        <dbReference type="Rhea" id="RHEA:19753"/>
        <dbReference type="Rhea" id="RHEA-COMP:10172"/>
        <dbReference type="Rhea" id="RHEA-COMP:10174"/>
        <dbReference type="ChEBI" id="CHEBI:15378"/>
        <dbReference type="ChEBI" id="CHEBI:16692"/>
        <dbReference type="ChEBI" id="CHEBI:28938"/>
        <dbReference type="ChEBI" id="CHEBI:30616"/>
        <dbReference type="ChEBI" id="CHEBI:33019"/>
        <dbReference type="ChEBI" id="CHEBI:82696"/>
        <dbReference type="ChEBI" id="CHEBI:456215"/>
        <dbReference type="EC" id="6.3.1.14"/>
    </reaction>
</comment>
<feature type="domain" description="Diphthamide synthase" evidence="10">
    <location>
        <begin position="28"/>
        <end position="223"/>
    </location>
</feature>
<comment type="function">
    <text evidence="9">Amidase that catalyzes the last step of diphthamide biosynthesis using ammonium and ATP.</text>
</comment>
<dbReference type="EMBL" id="IACK01039542">
    <property type="protein sequence ID" value="LAA72328.1"/>
    <property type="molecule type" value="Transcribed_RNA"/>
</dbReference>
<evidence type="ECO:0000256" key="7">
    <source>
        <dbReference type="ARBA" id="ARBA00022840"/>
    </source>
</evidence>
<comment type="pathway">
    <text evidence="1 9">Protein modification; peptidyl-diphthamide biosynthesis.</text>
</comment>
<dbReference type="UniPathway" id="UPA00559"/>
<keyword evidence="7 9" id="KW-0067">ATP-binding</keyword>
<evidence type="ECO:0000256" key="3">
    <source>
        <dbReference type="ARBA" id="ARBA00012089"/>
    </source>
</evidence>
<keyword evidence="6 9" id="KW-0547">Nucleotide-binding</keyword>
<dbReference type="GO" id="GO:0017183">
    <property type="term" value="P:protein histidyl modification to diphthamide"/>
    <property type="evidence" value="ECO:0007669"/>
    <property type="project" value="UniProtKB-UniPathway"/>
</dbReference>
<dbReference type="CDD" id="cd01994">
    <property type="entry name" value="AANH_PF0828-like"/>
    <property type="match status" value="1"/>
</dbReference>
<evidence type="ECO:0000256" key="1">
    <source>
        <dbReference type="ARBA" id="ARBA00005156"/>
    </source>
</evidence>
<dbReference type="InterPro" id="IPR014729">
    <property type="entry name" value="Rossmann-like_a/b/a_fold"/>
</dbReference>
<dbReference type="Gene3D" id="3.90.1490.10">
    <property type="entry name" value="putative n-type atp pyrophosphatase, domain 2"/>
    <property type="match status" value="1"/>
</dbReference>
<keyword evidence="5 9" id="KW-0436">Ligase</keyword>
<reference evidence="11" key="2">
    <citation type="submission" date="2017-11" db="EMBL/GenBank/DDBJ databases">
        <title>Coralsnake Venomics: Analyses of Venom Gland Transcriptomes and Proteomes of Six Brazilian Taxa.</title>
        <authorList>
            <person name="Aird S.D."/>
            <person name="Jorge da Silva N."/>
            <person name="Qiu L."/>
            <person name="Villar-Briones A."/>
            <person name="Aparecida-Saddi V."/>
            <person name="Campos-Telles M.P."/>
            <person name="Grau M."/>
            <person name="Mikheyev A.S."/>
        </authorList>
    </citation>
    <scope>NUCLEOTIDE SEQUENCE</scope>
    <source>
        <tissue evidence="11">Venom_gland</tissue>
    </source>
</reference>
<dbReference type="PANTHER" id="PTHR12196">
    <property type="entry name" value="DOMAIN OF UNKNOWN FUNCTION 71 DUF71 -CONTAINING PROTEIN"/>
    <property type="match status" value="1"/>
</dbReference>